<dbReference type="AlphaFoldDB" id="A0A837D6W9"/>
<feature type="transmembrane region" description="Helical" evidence="1">
    <location>
        <begin position="12"/>
        <end position="34"/>
    </location>
</feature>
<reference evidence="2 3" key="1">
    <citation type="submission" date="2014-10" db="EMBL/GenBank/DDBJ databases">
        <title>Genome sequence of Micropolyspora internatus JCM3315.</title>
        <authorList>
            <person name="Shin S.-K."/>
            <person name="Yi H."/>
        </authorList>
    </citation>
    <scope>NUCLEOTIDE SEQUENCE [LARGE SCALE GENOMIC DNA]</scope>
    <source>
        <strain evidence="2 3">JCM 3315</strain>
    </source>
</reference>
<keyword evidence="1" id="KW-0472">Membrane</keyword>
<dbReference type="OrthoDB" id="3691820at2"/>
<keyword evidence="1" id="KW-0812">Transmembrane</keyword>
<dbReference type="OMA" id="HSTPEIC"/>
<sequence>MRSWTTANPVTRGCVALTVLGLVTAVIGTFLPWLRSGNVHRDSHTAAAVIGQLLPSDTNVAVLLRAWNVLPLIATVCVVLLVLGWWRTAAIPTVMFSITVGTIAGLSSVQSTGAGSPVAITLPGPLTTTVGAALALLSALGILVSFRRNGTAPKSDEIENR</sequence>
<accession>A0A837D6W9</accession>
<feature type="transmembrane region" description="Helical" evidence="1">
    <location>
        <begin position="66"/>
        <end position="86"/>
    </location>
</feature>
<feature type="transmembrane region" description="Helical" evidence="1">
    <location>
        <begin position="93"/>
        <end position="114"/>
    </location>
</feature>
<gene>
    <name evidence="2" type="ORF">MINT15_37150</name>
</gene>
<protein>
    <recommendedName>
        <fullName evidence="4">Tryptophan-associated transmembrane protein (Trp_oprn_chp)</fullName>
    </recommendedName>
</protein>
<comment type="caution">
    <text evidence="2">The sequence shown here is derived from an EMBL/GenBank/DDBJ whole genome shotgun (WGS) entry which is preliminary data.</text>
</comment>
<proteinExistence type="predicted"/>
<dbReference type="RefSeq" id="WP_015786561.1">
    <property type="nucleotide sequence ID" value="NZ_CALJZO010000032.1"/>
</dbReference>
<dbReference type="EMBL" id="JRZE01000006">
    <property type="protein sequence ID" value="KHF43513.1"/>
    <property type="molecule type" value="Genomic_DNA"/>
</dbReference>
<evidence type="ECO:0000313" key="2">
    <source>
        <dbReference type="EMBL" id="KHF43513.1"/>
    </source>
</evidence>
<evidence type="ECO:0000313" key="3">
    <source>
        <dbReference type="Proteomes" id="UP000030848"/>
    </source>
</evidence>
<organism evidence="2 3">
    <name type="scientific">Saccharomonospora viridis</name>
    <dbReference type="NCBI Taxonomy" id="1852"/>
    <lineage>
        <taxon>Bacteria</taxon>
        <taxon>Bacillati</taxon>
        <taxon>Actinomycetota</taxon>
        <taxon>Actinomycetes</taxon>
        <taxon>Pseudonocardiales</taxon>
        <taxon>Pseudonocardiaceae</taxon>
        <taxon>Saccharomonospora</taxon>
    </lineage>
</organism>
<feature type="transmembrane region" description="Helical" evidence="1">
    <location>
        <begin position="126"/>
        <end position="146"/>
    </location>
</feature>
<evidence type="ECO:0008006" key="4">
    <source>
        <dbReference type="Google" id="ProtNLM"/>
    </source>
</evidence>
<keyword evidence="1" id="KW-1133">Transmembrane helix</keyword>
<evidence type="ECO:0000256" key="1">
    <source>
        <dbReference type="SAM" id="Phobius"/>
    </source>
</evidence>
<dbReference type="Proteomes" id="UP000030848">
    <property type="component" value="Unassembled WGS sequence"/>
</dbReference>
<name>A0A837D6W9_9PSEU</name>